<feature type="compositionally biased region" description="Basic and acidic residues" evidence="7">
    <location>
        <begin position="485"/>
        <end position="494"/>
    </location>
</feature>
<evidence type="ECO:0000256" key="6">
    <source>
        <dbReference type="PROSITE-ProRule" id="PRU00657"/>
    </source>
</evidence>
<evidence type="ECO:0000313" key="12">
    <source>
        <dbReference type="EMBL" id="EMS23983.1"/>
    </source>
</evidence>
<dbReference type="SMR" id="M7XUR3"/>
<dbReference type="GO" id="GO:0005524">
    <property type="term" value="F:ATP binding"/>
    <property type="evidence" value="ECO:0007669"/>
    <property type="project" value="UniProtKB-KW"/>
</dbReference>
<sequence length="2051" mass="226523">MGEKHPLPVHSPSNPPRPPPPPAHQREPTTEVRPLTAQQPRMPVAPTPQAPAARPSPAQAGRLVTSSSSFLTKKKKRKGKKGRQINKDADLEVGAVEGGGTGRVIVPPSAGSGPGGASAAAAAGTYKQPRVKVRVKGPSSGRMALPSQSRSFRNKNGGPSSSKSASLPQATPDHYRPVQTSDGSLAFTRSRGSELDRSIAAVLQKRPAEILDEYEKDSRTKRQKTAAEELKRLMLAEEDEDEKGNESDEESLAGGLAGGAKDDEAWVEEDDDLVVQPSVPPLMPAHQAANEPATLDLFATPSTAPLFPPIKPFVFPAPTKPTPAQPRAVPTVQRDVITQGSLVQHREAEVQPVDVENVAEDEEHAATSSLPAVESITSSASAELAPAEDVKLAAKSAAAASAPIAPLPRALPLPSATTLPTPALRSAALLLATKRRKPLTKARKARLRRAPQLFDYLSDQESEDWEDLDVGGEKEWMKKRPKNGRAMEGRMDPLEKEDEDEEGKVKVDRDILPSARAHVDKLVPTSYQTALLERAKKGNLITVLGTGSGKTLVAVLLIEWQHKTVEEERIKAGQPKRMQFFLTNSVPLVHQQANTLACNTSLRVGKLFGALGVNLCSPSEWAYNFENFDCLVVTAQLVLDSLAHGFLRMEQIALLVFDEAHHAKSNHPFASILRDFYHRAPVNQRPRILGLTASPLDSNEGVEEAKKLEALFDAKLVSAPPETQAELRAMVARPTILRVDYDPAPSYFRTDLFDKVMSKVVIQDDTFKKYYQGAESVLRDLGPDAADLVWHLALQRYKAKFLPHLPPSDVEDDADESAMEVERELLGSKMASTSLDNGEGGAWDGRAVIESGREARKVTKAEQKRLARKEEKQRIRNELREKALEELNLELPDWLRIIKEHTPSLDYERLSPKLQKLLDLLKACRPGADDFCGIIFVNRRLDALVIAQIIKEFAKLEPDLAWLKVDCVTGHGTGTGNALGPRMAWHEQAAVLTGFGEGETNLLVATSVVEEGLDVQPCNFVARFDLYTSHIAYIQSRGRARAPGSHYLLFLEKGNLEEKKKLLQIAHFDRDLFTFFERIQDEIEDEDEDFYGAADERCTYLVESSTGAVLTPHFSLSLLQRYSNSLPKSDEFTVTRPQYTINDYGVNEFGARQFSCTIVLPSASKVRVVTGPLCETQAAAKRSAAFATCKVLRNVGCLDEHFLPPRTFPDEEVVDADTGEVVGSKKRQCEYEKKVPDALIPRSPCGDVTTFYATFLHYGSSNGETTISGQRYRPVLFLTRNPLPPVDPLTMYLAGEPVKIFATPVGAIPLTTEQRRLITDWDVQLWQSVLNKPLRVARGMVEGEEGRTPLDLIWLIAAVKDGIEIGTSGIKVDDVNWDGMRRIKEVKLDHKNLSGLEDSVVIDMAKNGCRYFFERIRQDLHPYETLPPGRQSDAGFSTLMDYYTSFNEPFFHSVRVDPDQPLLEISRMPKTVTHLNKTPKNDVTPTAKKLLAHATRFAISQACYKHPLAASIFRTALMLPSIITDLEQSILTAELNEKVFGNALAFPLVKAALTTPSASIGIDGDRLELLGDALLKHIISTFVFVSQDRTTHEGVMHRLRLALVNNAYLCAAGKKLAIPSYLVSRPFTSRHFLPPNLCLVDSKNTPPPSIAVIGDKTIADAVEALVGAAVETGFEEGELHKAYDLALAAIKTIGIEIGSVTVWNDFARLYGPIGEEREVEGERTLIEKAIGWKFRHAFLATEAFTHPSRLDMVSFERTEWLGDAILDVCVVRWTWKRWGEELGPGTLTELKGGCVSNDTLAALAVELDLDNFLIYNHPTLEINIKLYRERLLEAREKEFKEAAEEQRSLRPYWLTLDPPKAVADIIESLFGAVYIDSGFDPAAPQQIFDHCLAPFFQKWISPTSLKLDCIRILLERAQAAQCDDVSHVSSTLEPRFDQKTGELISRLTRTSVVAHNNILGTIESGNPKTAKRLASDLALSYLDQNPGFFSYVCDCSTRRNLARELAEEEAERLRNEGLISDIDETDVSEYEQDVEGKGEGDATKGEMEVDA</sequence>
<dbReference type="InterPro" id="IPR001650">
    <property type="entry name" value="Helicase_C-like"/>
</dbReference>
<keyword evidence="6" id="KW-0694">RNA-binding</keyword>
<dbReference type="GO" id="GO:0004525">
    <property type="term" value="F:ribonuclease III activity"/>
    <property type="evidence" value="ECO:0007669"/>
    <property type="project" value="InterPro"/>
</dbReference>
<name>M7XUR3_RHOT1</name>
<feature type="domain" description="Helicase C-terminal" evidence="10">
    <location>
        <begin position="916"/>
        <end position="1087"/>
    </location>
</feature>
<dbReference type="GO" id="GO:0006396">
    <property type="term" value="P:RNA processing"/>
    <property type="evidence" value="ECO:0007669"/>
    <property type="project" value="InterPro"/>
</dbReference>
<evidence type="ECO:0000259" key="11">
    <source>
        <dbReference type="PROSITE" id="PS51327"/>
    </source>
</evidence>
<dbReference type="InterPro" id="IPR000999">
    <property type="entry name" value="RNase_III_dom"/>
</dbReference>
<feature type="domain" description="Dicer dsRNA-binding fold" evidence="11">
    <location>
        <begin position="1115"/>
        <end position="1212"/>
    </location>
</feature>
<evidence type="ECO:0000256" key="5">
    <source>
        <dbReference type="ARBA" id="ARBA00022840"/>
    </source>
</evidence>
<evidence type="ECO:0000256" key="3">
    <source>
        <dbReference type="ARBA" id="ARBA00022801"/>
    </source>
</evidence>
<comment type="similarity">
    <text evidence="6">Belongs to the helicase family. Dicer subfamily.</text>
</comment>
<dbReference type="Gene3D" id="1.10.1520.10">
    <property type="entry name" value="Ribonuclease III domain"/>
    <property type="match status" value="2"/>
</dbReference>
<gene>
    <name evidence="12" type="ORF">RHTO_07042</name>
</gene>
<keyword evidence="5" id="KW-0067">ATP-binding</keyword>
<evidence type="ECO:0000259" key="8">
    <source>
        <dbReference type="PROSITE" id="PS50142"/>
    </source>
</evidence>
<evidence type="ECO:0000256" key="2">
    <source>
        <dbReference type="ARBA" id="ARBA00022741"/>
    </source>
</evidence>
<feature type="compositionally biased region" description="Acidic residues" evidence="7">
    <location>
        <begin position="2021"/>
        <end position="2033"/>
    </location>
</feature>
<evidence type="ECO:0000256" key="7">
    <source>
        <dbReference type="SAM" id="MobiDB-lite"/>
    </source>
</evidence>
<dbReference type="InterPro" id="IPR005034">
    <property type="entry name" value="Dicer_dimerisation"/>
</dbReference>
<feature type="domain" description="RNase III" evidence="8">
    <location>
        <begin position="1723"/>
        <end position="1878"/>
    </location>
</feature>
<dbReference type="InterPro" id="IPR038248">
    <property type="entry name" value="Dicer_dimer_sf"/>
</dbReference>
<feature type="compositionally biased region" description="Low complexity" evidence="7">
    <location>
        <begin position="50"/>
        <end position="60"/>
    </location>
</feature>
<feature type="compositionally biased region" description="Basic residues" evidence="7">
    <location>
        <begin position="72"/>
        <end position="84"/>
    </location>
</feature>
<evidence type="ECO:0000259" key="10">
    <source>
        <dbReference type="PROSITE" id="PS51194"/>
    </source>
</evidence>
<dbReference type="PROSITE" id="PS51192">
    <property type="entry name" value="HELICASE_ATP_BIND_1"/>
    <property type="match status" value="1"/>
</dbReference>
<dbReference type="Pfam" id="PF00636">
    <property type="entry name" value="Ribonuclease_3"/>
    <property type="match status" value="2"/>
</dbReference>
<protein>
    <submittedName>
        <fullName evidence="12">Endoribonuclease Dicer</fullName>
    </submittedName>
</protein>
<dbReference type="SMART" id="SM00490">
    <property type="entry name" value="HELICc"/>
    <property type="match status" value="1"/>
</dbReference>
<reference evidence="12 13" key="1">
    <citation type="journal article" date="2012" name="Nat. Commun.">
        <title>A multi-omic map of the lipid-producing yeast Rhodosporidium toruloides.</title>
        <authorList>
            <person name="Zhu Z."/>
            <person name="Zhang S."/>
            <person name="Liu H."/>
            <person name="Shen H."/>
            <person name="Lin X."/>
            <person name="Yang F."/>
            <person name="Zhou Y.J."/>
            <person name="Jin G."/>
            <person name="Ye M."/>
            <person name="Zou H."/>
            <person name="Zou H."/>
            <person name="Zhao Z.K."/>
        </authorList>
    </citation>
    <scope>NUCLEOTIDE SEQUENCE [LARGE SCALE GENOMIC DNA]</scope>
    <source>
        <strain evidence="12 13">NP11</strain>
    </source>
</reference>
<keyword evidence="1" id="KW-0677">Repeat</keyword>
<dbReference type="InterPro" id="IPR011545">
    <property type="entry name" value="DEAD/DEAH_box_helicase_dom"/>
</dbReference>
<dbReference type="PANTHER" id="PTHR14950:SF37">
    <property type="entry name" value="ENDORIBONUCLEASE DICER"/>
    <property type="match status" value="1"/>
</dbReference>
<proteinExistence type="inferred from homology"/>
<dbReference type="InterPro" id="IPR036389">
    <property type="entry name" value="RNase_III_sf"/>
</dbReference>
<dbReference type="SUPFAM" id="SSF69065">
    <property type="entry name" value="RNase III domain-like"/>
    <property type="match status" value="2"/>
</dbReference>
<dbReference type="PROSITE" id="PS50142">
    <property type="entry name" value="RNASE_3_2"/>
    <property type="match status" value="2"/>
</dbReference>
<dbReference type="SUPFAM" id="SSF52540">
    <property type="entry name" value="P-loop containing nucleoside triphosphate hydrolases"/>
    <property type="match status" value="1"/>
</dbReference>
<dbReference type="Gene3D" id="3.30.160.380">
    <property type="entry name" value="Dicer dimerisation domain"/>
    <property type="match status" value="1"/>
</dbReference>
<keyword evidence="4" id="KW-0347">Helicase</keyword>
<dbReference type="PROSITE" id="PS51194">
    <property type="entry name" value="HELICASE_CTER"/>
    <property type="match status" value="1"/>
</dbReference>
<dbReference type="Pfam" id="PF00271">
    <property type="entry name" value="Helicase_C"/>
    <property type="match status" value="1"/>
</dbReference>
<evidence type="ECO:0000259" key="9">
    <source>
        <dbReference type="PROSITE" id="PS51192"/>
    </source>
</evidence>
<dbReference type="Pfam" id="PF03368">
    <property type="entry name" value="Dicer_dimer"/>
    <property type="match status" value="1"/>
</dbReference>
<feature type="region of interest" description="Disordered" evidence="7">
    <location>
        <begin position="231"/>
        <end position="288"/>
    </location>
</feature>
<dbReference type="OrthoDB" id="416741at2759"/>
<dbReference type="CDD" id="cd18034">
    <property type="entry name" value="DEXHc_dicer"/>
    <property type="match status" value="1"/>
</dbReference>
<dbReference type="GeneID" id="27371055"/>
<feature type="region of interest" description="Disordered" evidence="7">
    <location>
        <begin position="1"/>
        <end position="193"/>
    </location>
</feature>
<feature type="compositionally biased region" description="Polar residues" evidence="7">
    <location>
        <begin position="157"/>
        <end position="169"/>
    </location>
</feature>
<evidence type="ECO:0000256" key="4">
    <source>
        <dbReference type="ARBA" id="ARBA00022806"/>
    </source>
</evidence>
<dbReference type="RefSeq" id="XP_016275102.1">
    <property type="nucleotide sequence ID" value="XM_016420701.1"/>
</dbReference>
<dbReference type="HOGENOM" id="CLU_233122_0_0_1"/>
<feature type="compositionally biased region" description="Acidic residues" evidence="7">
    <location>
        <begin position="236"/>
        <end position="251"/>
    </location>
</feature>
<feature type="compositionally biased region" description="Pro residues" evidence="7">
    <location>
        <begin position="13"/>
        <end position="23"/>
    </location>
</feature>
<dbReference type="CDD" id="cd00593">
    <property type="entry name" value="RIBOc"/>
    <property type="match status" value="2"/>
</dbReference>
<dbReference type="Proteomes" id="UP000016926">
    <property type="component" value="Unassembled WGS sequence"/>
</dbReference>
<dbReference type="Pfam" id="PF00270">
    <property type="entry name" value="DEAD"/>
    <property type="match status" value="1"/>
</dbReference>
<dbReference type="EMBL" id="KB722646">
    <property type="protein sequence ID" value="EMS23983.1"/>
    <property type="molecule type" value="Genomic_DNA"/>
</dbReference>
<dbReference type="GO" id="GO:0031047">
    <property type="term" value="P:regulatory ncRNA-mediated gene silencing"/>
    <property type="evidence" value="ECO:0007669"/>
    <property type="project" value="UniProtKB-ARBA"/>
</dbReference>
<dbReference type="GO" id="GO:0003723">
    <property type="term" value="F:RNA binding"/>
    <property type="evidence" value="ECO:0007669"/>
    <property type="project" value="UniProtKB-UniRule"/>
</dbReference>
<feature type="compositionally biased region" description="Basic and acidic residues" evidence="7">
    <location>
        <begin position="2034"/>
        <end position="2051"/>
    </location>
</feature>
<accession>M7XUR3</accession>
<dbReference type="eggNOG" id="KOG0701">
    <property type="taxonomic scope" value="Eukaryota"/>
</dbReference>
<dbReference type="SMART" id="SM00535">
    <property type="entry name" value="RIBOc"/>
    <property type="match status" value="2"/>
</dbReference>
<dbReference type="SMART" id="SM00487">
    <property type="entry name" value="DEXDc"/>
    <property type="match status" value="1"/>
</dbReference>
<feature type="domain" description="Helicase ATP-binding" evidence="9">
    <location>
        <begin position="531"/>
        <end position="713"/>
    </location>
</feature>
<dbReference type="Gene3D" id="3.40.50.300">
    <property type="entry name" value="P-loop containing nucleotide triphosphate hydrolases"/>
    <property type="match status" value="2"/>
</dbReference>
<feature type="region of interest" description="Disordered" evidence="7">
    <location>
        <begin position="479"/>
        <end position="506"/>
    </location>
</feature>
<feature type="region of interest" description="Disordered" evidence="7">
    <location>
        <begin position="2012"/>
        <end position="2051"/>
    </location>
</feature>
<keyword evidence="3" id="KW-0378">Hydrolase</keyword>
<dbReference type="PANTHER" id="PTHR14950">
    <property type="entry name" value="DICER-RELATED"/>
    <property type="match status" value="1"/>
</dbReference>
<dbReference type="InterPro" id="IPR027417">
    <property type="entry name" value="P-loop_NTPase"/>
</dbReference>
<evidence type="ECO:0000313" key="13">
    <source>
        <dbReference type="Proteomes" id="UP000016926"/>
    </source>
</evidence>
<dbReference type="PROSITE" id="PS51327">
    <property type="entry name" value="DICER_DSRBF"/>
    <property type="match status" value="1"/>
</dbReference>
<dbReference type="GO" id="GO:0004386">
    <property type="term" value="F:helicase activity"/>
    <property type="evidence" value="ECO:0007669"/>
    <property type="project" value="UniProtKB-KW"/>
</dbReference>
<feature type="domain" description="RNase III" evidence="8">
    <location>
        <begin position="1532"/>
        <end position="1668"/>
    </location>
</feature>
<evidence type="ECO:0000256" key="1">
    <source>
        <dbReference type="ARBA" id="ARBA00022737"/>
    </source>
</evidence>
<feature type="compositionally biased region" description="Low complexity" evidence="7">
    <location>
        <begin position="107"/>
        <end position="124"/>
    </location>
</feature>
<keyword evidence="13" id="KW-1185">Reference proteome</keyword>
<organism evidence="12 13">
    <name type="scientific">Rhodotorula toruloides (strain NP11)</name>
    <name type="common">Yeast</name>
    <name type="synonym">Rhodosporidium toruloides</name>
    <dbReference type="NCBI Taxonomy" id="1130832"/>
    <lineage>
        <taxon>Eukaryota</taxon>
        <taxon>Fungi</taxon>
        <taxon>Dikarya</taxon>
        <taxon>Basidiomycota</taxon>
        <taxon>Pucciniomycotina</taxon>
        <taxon>Microbotryomycetes</taxon>
        <taxon>Sporidiobolales</taxon>
        <taxon>Sporidiobolaceae</taxon>
        <taxon>Rhodotorula</taxon>
    </lineage>
</organism>
<dbReference type="InterPro" id="IPR014001">
    <property type="entry name" value="Helicase_ATP-bd"/>
</dbReference>
<keyword evidence="2" id="KW-0547">Nucleotide-binding</keyword>